<dbReference type="Proteomes" id="UP000306628">
    <property type="component" value="Unassembled WGS sequence"/>
</dbReference>
<gene>
    <name evidence="1" type="ORF">ETD85_55400</name>
</gene>
<evidence type="ECO:0000313" key="1">
    <source>
        <dbReference type="EMBL" id="TMR16310.1"/>
    </source>
</evidence>
<dbReference type="RefSeq" id="WP_138697893.1">
    <property type="nucleotide sequence ID" value="NZ_JBHSAZ010000081.1"/>
</dbReference>
<sequence length="223" mass="23566">MNTQRRGYVESRGVKMRHRWVLLLAGLALCGLSPLVSTFGGSMVYMSRETPLDPADSRLVEDTFYVTEGIEVSQRLLPTEKGAGFRAAYLAVGIKVDQGGRLYGKPERPGTYVSRVQVCSGQSCSAQDLTLVVLGNVPWEPRELTFPGAVGRPLSGEIGINGGPAGVVPTFTVTDHEKLPQDVTIGPDGHVGGVPAAPGISEVPVRICVAGNCAGVVVRLIVV</sequence>
<organism evidence="1 2">
    <name type="scientific">Nonomuraea zeae</name>
    <dbReference type="NCBI Taxonomy" id="1642303"/>
    <lineage>
        <taxon>Bacteria</taxon>
        <taxon>Bacillati</taxon>
        <taxon>Actinomycetota</taxon>
        <taxon>Actinomycetes</taxon>
        <taxon>Streptosporangiales</taxon>
        <taxon>Streptosporangiaceae</taxon>
        <taxon>Nonomuraea</taxon>
    </lineage>
</organism>
<protein>
    <submittedName>
        <fullName evidence="1">Uncharacterized protein</fullName>
    </submittedName>
</protein>
<name>A0A5S4FY11_9ACTN</name>
<dbReference type="AlphaFoldDB" id="A0A5S4FY11"/>
<dbReference type="OrthoDB" id="3540206at2"/>
<evidence type="ECO:0000313" key="2">
    <source>
        <dbReference type="Proteomes" id="UP000306628"/>
    </source>
</evidence>
<reference evidence="1 2" key="1">
    <citation type="submission" date="2019-05" db="EMBL/GenBank/DDBJ databases">
        <title>Draft genome sequence of Nonomuraea zeae DSM 100528.</title>
        <authorList>
            <person name="Saricaoglu S."/>
            <person name="Isik K."/>
        </authorList>
    </citation>
    <scope>NUCLEOTIDE SEQUENCE [LARGE SCALE GENOMIC DNA]</scope>
    <source>
        <strain evidence="1 2">DSM 100528</strain>
    </source>
</reference>
<keyword evidence="2" id="KW-1185">Reference proteome</keyword>
<accession>A0A5S4FY11</accession>
<proteinExistence type="predicted"/>
<dbReference type="EMBL" id="VCKX01000379">
    <property type="protein sequence ID" value="TMR16310.1"/>
    <property type="molecule type" value="Genomic_DNA"/>
</dbReference>
<comment type="caution">
    <text evidence="1">The sequence shown here is derived from an EMBL/GenBank/DDBJ whole genome shotgun (WGS) entry which is preliminary data.</text>
</comment>